<evidence type="ECO:0000313" key="1">
    <source>
        <dbReference type="EMBL" id="GEO09774.1"/>
    </source>
</evidence>
<sequence length="201" mass="22729">MKKNLVILSLVALSLASCEKKVDSIVAGMTNKSAPMKIGEFVQFTIPKGDQFSDRSTYSATNYQQQSFTVKFDSSAIYQTIIPANQYDINKLFGFSDNNAKHHEYSARFGWRWSDNSLQLFGYVYNNSVMSFKELGTAKIGAETQCSIRVDNDTYIFTLNGKETKMPRESKTATAEGYKLYPYFGGDELAPHLITLWIKEL</sequence>
<dbReference type="EMBL" id="BJYT01000007">
    <property type="protein sequence ID" value="GEO09774.1"/>
    <property type="molecule type" value="Genomic_DNA"/>
</dbReference>
<protein>
    <recommendedName>
        <fullName evidence="3">Lipoprotein</fullName>
    </recommendedName>
</protein>
<dbReference type="RefSeq" id="WP_147203883.1">
    <property type="nucleotide sequence ID" value="NZ_BJYT01000007.1"/>
</dbReference>
<gene>
    <name evidence="1" type="ORF">SAE01_22700</name>
</gene>
<reference evidence="1 2" key="1">
    <citation type="submission" date="2019-07" db="EMBL/GenBank/DDBJ databases">
        <title>Whole genome shotgun sequence of Segetibacter aerophilus NBRC 106135.</title>
        <authorList>
            <person name="Hosoyama A."/>
            <person name="Uohara A."/>
            <person name="Ohji S."/>
            <person name="Ichikawa N."/>
        </authorList>
    </citation>
    <scope>NUCLEOTIDE SEQUENCE [LARGE SCALE GENOMIC DNA]</scope>
    <source>
        <strain evidence="1 2">NBRC 106135</strain>
    </source>
</reference>
<accession>A0A512BCX0</accession>
<proteinExistence type="predicted"/>
<name>A0A512BCX0_9BACT</name>
<dbReference type="AlphaFoldDB" id="A0A512BCX0"/>
<dbReference type="Proteomes" id="UP000321513">
    <property type="component" value="Unassembled WGS sequence"/>
</dbReference>
<keyword evidence="2" id="KW-1185">Reference proteome</keyword>
<evidence type="ECO:0000313" key="2">
    <source>
        <dbReference type="Proteomes" id="UP000321513"/>
    </source>
</evidence>
<organism evidence="1 2">
    <name type="scientific">Segetibacter aerophilus</name>
    <dbReference type="NCBI Taxonomy" id="670293"/>
    <lineage>
        <taxon>Bacteria</taxon>
        <taxon>Pseudomonadati</taxon>
        <taxon>Bacteroidota</taxon>
        <taxon>Chitinophagia</taxon>
        <taxon>Chitinophagales</taxon>
        <taxon>Chitinophagaceae</taxon>
        <taxon>Segetibacter</taxon>
    </lineage>
</organism>
<evidence type="ECO:0008006" key="3">
    <source>
        <dbReference type="Google" id="ProtNLM"/>
    </source>
</evidence>
<comment type="caution">
    <text evidence="1">The sequence shown here is derived from an EMBL/GenBank/DDBJ whole genome shotgun (WGS) entry which is preliminary data.</text>
</comment>
<dbReference type="PROSITE" id="PS51257">
    <property type="entry name" value="PROKAR_LIPOPROTEIN"/>
    <property type="match status" value="1"/>
</dbReference>
<dbReference type="OrthoDB" id="652507at2"/>